<reference evidence="2" key="1">
    <citation type="journal article" date="2014" name="Int. J. Syst. Evol. Microbiol.">
        <title>Complete genome sequence of Corynebacterium casei LMG S-19264T (=DSM 44701T), isolated from a smear-ripened cheese.</title>
        <authorList>
            <consortium name="US DOE Joint Genome Institute (JGI-PGF)"/>
            <person name="Walter F."/>
            <person name="Albersmeier A."/>
            <person name="Kalinowski J."/>
            <person name="Ruckert C."/>
        </authorList>
    </citation>
    <scope>NUCLEOTIDE SEQUENCE</scope>
    <source>
        <strain evidence="2">JCM 19596</strain>
    </source>
</reference>
<organism evidence="2 3">
    <name type="scientific">Halocalculus aciditolerans</name>
    <dbReference type="NCBI Taxonomy" id="1383812"/>
    <lineage>
        <taxon>Archaea</taxon>
        <taxon>Methanobacteriati</taxon>
        <taxon>Methanobacteriota</taxon>
        <taxon>Stenosarchaea group</taxon>
        <taxon>Halobacteria</taxon>
        <taxon>Halobacteriales</taxon>
        <taxon>Halobacteriaceae</taxon>
        <taxon>Halocalculus</taxon>
    </lineage>
</organism>
<dbReference type="AlphaFoldDB" id="A0A830FEA8"/>
<accession>A0A830FEA8</accession>
<evidence type="ECO:0000313" key="3">
    <source>
        <dbReference type="Proteomes" id="UP000607197"/>
    </source>
</evidence>
<feature type="domain" description="Nmd3 N-terminal" evidence="1">
    <location>
        <begin position="9"/>
        <end position="251"/>
    </location>
</feature>
<dbReference type="PANTHER" id="PTHR12746">
    <property type="entry name" value="NONSENSE-MEDIATED MRNA DECAY PROTEIN 3"/>
    <property type="match status" value="1"/>
</dbReference>
<proteinExistence type="predicted"/>
<evidence type="ECO:0000259" key="1">
    <source>
        <dbReference type="Pfam" id="PF04981"/>
    </source>
</evidence>
<dbReference type="GO" id="GO:0043023">
    <property type="term" value="F:ribosomal large subunit binding"/>
    <property type="evidence" value="ECO:0007669"/>
    <property type="project" value="InterPro"/>
</dbReference>
<dbReference type="OrthoDB" id="15051at2157"/>
<dbReference type="GO" id="GO:0005737">
    <property type="term" value="C:cytoplasm"/>
    <property type="evidence" value="ECO:0007669"/>
    <property type="project" value="TreeGrafter"/>
</dbReference>
<reference evidence="2" key="2">
    <citation type="submission" date="2020-09" db="EMBL/GenBank/DDBJ databases">
        <authorList>
            <person name="Sun Q."/>
            <person name="Ohkuma M."/>
        </authorList>
    </citation>
    <scope>NUCLEOTIDE SEQUENCE</scope>
    <source>
        <strain evidence="2">JCM 19596</strain>
    </source>
</reference>
<dbReference type="PANTHER" id="PTHR12746:SF2">
    <property type="entry name" value="60S RIBOSOMAL EXPORT PROTEIN NMD3"/>
    <property type="match status" value="1"/>
</dbReference>
<dbReference type="Pfam" id="PF04981">
    <property type="entry name" value="NMD3"/>
    <property type="match status" value="1"/>
</dbReference>
<keyword evidence="3" id="KW-1185">Reference proteome</keyword>
<gene>
    <name evidence="2" type="ORF">GCM10009039_00970</name>
</gene>
<dbReference type="Proteomes" id="UP000607197">
    <property type="component" value="Unassembled WGS sequence"/>
</dbReference>
<dbReference type="InterPro" id="IPR007064">
    <property type="entry name" value="Nmd3_N"/>
</dbReference>
<evidence type="ECO:0000313" key="2">
    <source>
        <dbReference type="EMBL" id="GGL46387.1"/>
    </source>
</evidence>
<comment type="caution">
    <text evidence="2">The sequence shown here is derived from an EMBL/GenBank/DDBJ whole genome shotgun (WGS) entry which is preliminary data.</text>
</comment>
<sequence length="367" mass="40392">MTADAATFCPRCGDPVEPAEVGATRRERSLCNDCYFEDFDLVDVPERVHVTVCAHCGAIHRGRRWVDVGARDYTDIAIEETTEALGVHKGAEEFSWQVEPEQVDETTIRMHCFFSGVVRGEPMTEEITVPVRIGKQTCKRCGRKAGDYYASVVQIRGHDREPTDEEMDRGKEIANEMVTAMEATGDRNAFVTDVSEKPEGLNIKLSTTKLGKRVSNKLIEEFGGDVSASETLVTEDEDGNEVYRVTFAVRLPQFTPGTVIDPEDGDGPVLVRSTHGNLKGVRLATGDTYEAAFEDGANPDAKKLGTREDGETTTVVAVEDDHAVQVLDPVTYEAKTVPRPDYFDADADEVRVFKSRSALHVLPDADA</sequence>
<protein>
    <recommendedName>
        <fullName evidence="1">Nmd3 N-terminal domain-containing protein</fullName>
    </recommendedName>
</protein>
<dbReference type="RefSeq" id="WP_188974739.1">
    <property type="nucleotide sequence ID" value="NZ_BMPG01000001.1"/>
</dbReference>
<dbReference type="InterPro" id="IPR039768">
    <property type="entry name" value="Nmd3"/>
</dbReference>
<name>A0A830FEA8_9EURY</name>
<dbReference type="EMBL" id="BMPG01000001">
    <property type="protein sequence ID" value="GGL46387.1"/>
    <property type="molecule type" value="Genomic_DNA"/>
</dbReference>